<evidence type="ECO:0000256" key="11">
    <source>
        <dbReference type="ARBA" id="ARBA00023034"/>
    </source>
</evidence>
<feature type="region of interest" description="Disordered" evidence="15">
    <location>
        <begin position="495"/>
        <end position="526"/>
    </location>
</feature>
<sequence length="631" mass="71877">MLWYCVGWLASIVVLVHGFTASDYYVSPELIPGLSAIDNEDVVPEMYAGHIAFDGDDEIIKYFFWKFCHPKQYSDTLVFWFNGGPGCSSMDGALLETGPFRINSDGKAYLNPGSWHTRADIVYVDQPVGTGFSTSSSETPRYDNDLAMVTDHFMRFLDSYFQSFPDDLAKDIILAGESYAGQYLPFFADAIMKHNADLEDKYIKYDLKAVLIGNGWVDPNVQSLSYLPFAVEKGLIEKTNPHFSELLRAHEECQNVINGHLDGSDQKFAYEECEQIITLLLKFTRDTSTDAADDEVCLNVYDYTLRDSYPSCGMNWPIELPNIPKFFSTPGVMEALHLDAETLPRWHECDTEVLQALKNLRSKPSVDLLPSILESGVDILLFNGDHDLICNNKGVLDYVDNLNWGGQKGWSDKKQIYQWYHLNSESYAEEPAGYVEHDRNLTFISIYNASHMVANDHSLVSRGVLDIYMNNVLLEVIEGENFLLSADDLDILDEDEDDKKDSKENDETTDNETDNENYGDDSTPDLENNKLFKKSKNFIVTIMSLSLFGAICYYLYLKRFKRTRRAILVDRTNRHDNQNKTVSWADDLETGTELDPDQTQGRKFQTGGKKKNSYTRVPNTDLDESFELDDF</sequence>
<keyword evidence="8 14" id="KW-0732">Signal</keyword>
<keyword evidence="6 16" id="KW-0812">Transmembrane</keyword>
<dbReference type="SUPFAM" id="SSF53474">
    <property type="entry name" value="alpha/beta-Hydrolases"/>
    <property type="match status" value="1"/>
</dbReference>
<keyword evidence="9 14" id="KW-0378">Hydrolase</keyword>
<comment type="catalytic activity">
    <reaction evidence="1">
        <text>Preferential release of a C-terminal arginine or lysine residue.</text>
        <dbReference type="EC" id="3.4.16.6"/>
    </reaction>
</comment>
<dbReference type="EC" id="3.4.16.-" evidence="14"/>
<dbReference type="PROSITE" id="PS00131">
    <property type="entry name" value="CARBOXYPEPT_SER_SER"/>
    <property type="match status" value="1"/>
</dbReference>
<keyword evidence="11" id="KW-0333">Golgi apparatus</keyword>
<evidence type="ECO:0000256" key="14">
    <source>
        <dbReference type="RuleBase" id="RU361156"/>
    </source>
</evidence>
<name>A0A7H9HQR4_9SACH</name>
<dbReference type="AlphaFoldDB" id="A0A7H9HQR4"/>
<keyword evidence="4 14" id="KW-0121">Carboxypeptidase</keyword>
<protein>
    <recommendedName>
        <fullName evidence="14">Carboxypeptidase</fullName>
        <ecNumber evidence="14">3.4.16.-</ecNumber>
    </recommendedName>
</protein>
<dbReference type="InterPro" id="IPR001563">
    <property type="entry name" value="Peptidase_S10"/>
</dbReference>
<dbReference type="PANTHER" id="PTHR11802">
    <property type="entry name" value="SERINE PROTEASE FAMILY S10 SERINE CARBOXYPEPTIDASE"/>
    <property type="match status" value="1"/>
</dbReference>
<dbReference type="InterPro" id="IPR029058">
    <property type="entry name" value="AB_hydrolase_fold"/>
</dbReference>
<feature type="compositionally biased region" description="Acidic residues" evidence="15">
    <location>
        <begin position="621"/>
        <end position="631"/>
    </location>
</feature>
<evidence type="ECO:0000256" key="12">
    <source>
        <dbReference type="ARBA" id="ARBA00023136"/>
    </source>
</evidence>
<dbReference type="InterPro" id="IPR018202">
    <property type="entry name" value="Ser_caboxypep_ser_AS"/>
</dbReference>
<evidence type="ECO:0000256" key="13">
    <source>
        <dbReference type="ARBA" id="ARBA00023180"/>
    </source>
</evidence>
<dbReference type="Pfam" id="PF00450">
    <property type="entry name" value="Peptidase_S10"/>
    <property type="match status" value="1"/>
</dbReference>
<feature type="chain" id="PRO_5029037311" description="Carboxypeptidase" evidence="14">
    <location>
        <begin position="19"/>
        <end position="631"/>
    </location>
</feature>
<comment type="similarity">
    <text evidence="3 14">Belongs to the peptidase S10 family.</text>
</comment>
<dbReference type="PANTHER" id="PTHR11802:SF190">
    <property type="entry name" value="PHEROMONE-PROCESSING CARBOXYPEPTIDASE KEX1"/>
    <property type="match status" value="1"/>
</dbReference>
<evidence type="ECO:0000256" key="15">
    <source>
        <dbReference type="SAM" id="MobiDB-lite"/>
    </source>
</evidence>
<evidence type="ECO:0000256" key="5">
    <source>
        <dbReference type="ARBA" id="ARBA00022670"/>
    </source>
</evidence>
<dbReference type="PRINTS" id="PR00724">
    <property type="entry name" value="CRBOXYPTASEC"/>
</dbReference>
<evidence type="ECO:0000256" key="4">
    <source>
        <dbReference type="ARBA" id="ARBA00022645"/>
    </source>
</evidence>
<organism evidence="17 18">
    <name type="scientific">Torulaspora globosa</name>
    <dbReference type="NCBI Taxonomy" id="48254"/>
    <lineage>
        <taxon>Eukaryota</taxon>
        <taxon>Fungi</taxon>
        <taxon>Dikarya</taxon>
        <taxon>Ascomycota</taxon>
        <taxon>Saccharomycotina</taxon>
        <taxon>Saccharomycetes</taxon>
        <taxon>Saccharomycetales</taxon>
        <taxon>Saccharomycetaceae</taxon>
        <taxon>Torulaspora</taxon>
    </lineage>
</organism>
<reference evidence="17 18" key="1">
    <citation type="submission" date="2020-06" db="EMBL/GenBank/DDBJ databases">
        <title>The yeast mating-type switching endonuclease HO is a domesticated member of an unorthodox homing genetic element family.</title>
        <authorList>
            <person name="Coughlan A.Y."/>
            <person name="Lombardi L."/>
            <person name="Braun-Galleani S."/>
            <person name="Martos A.R."/>
            <person name="Galeote V."/>
            <person name="Bigey F."/>
            <person name="Dequin S."/>
            <person name="Byrne K.P."/>
            <person name="Wolfe K.H."/>
        </authorList>
    </citation>
    <scope>NUCLEOTIDE SEQUENCE [LARGE SCALE GENOMIC DNA]</scope>
    <source>
        <strain evidence="17 18">CBS2947</strain>
    </source>
</reference>
<evidence type="ECO:0000256" key="3">
    <source>
        <dbReference type="ARBA" id="ARBA00009431"/>
    </source>
</evidence>
<dbReference type="EMBL" id="CP059270">
    <property type="protein sequence ID" value="QLQ80088.1"/>
    <property type="molecule type" value="Genomic_DNA"/>
</dbReference>
<evidence type="ECO:0000256" key="8">
    <source>
        <dbReference type="ARBA" id="ARBA00022729"/>
    </source>
</evidence>
<dbReference type="GO" id="GO:0005802">
    <property type="term" value="C:trans-Golgi network"/>
    <property type="evidence" value="ECO:0007669"/>
    <property type="project" value="TreeGrafter"/>
</dbReference>
<evidence type="ECO:0000313" key="17">
    <source>
        <dbReference type="EMBL" id="QLQ80088.1"/>
    </source>
</evidence>
<dbReference type="Proteomes" id="UP000510647">
    <property type="component" value="Chromosome 4"/>
</dbReference>
<dbReference type="GO" id="GO:0006915">
    <property type="term" value="P:apoptotic process"/>
    <property type="evidence" value="ECO:0007669"/>
    <property type="project" value="UniProtKB-KW"/>
</dbReference>
<feature type="region of interest" description="Disordered" evidence="15">
    <location>
        <begin position="580"/>
        <end position="631"/>
    </location>
</feature>
<evidence type="ECO:0000256" key="1">
    <source>
        <dbReference type="ARBA" id="ARBA00001003"/>
    </source>
</evidence>
<evidence type="ECO:0000256" key="9">
    <source>
        <dbReference type="ARBA" id="ARBA00022801"/>
    </source>
</evidence>
<keyword evidence="12 16" id="KW-0472">Membrane</keyword>
<keyword evidence="13" id="KW-0325">Glycoprotein</keyword>
<dbReference type="GO" id="GO:0006508">
    <property type="term" value="P:proteolysis"/>
    <property type="evidence" value="ECO:0007669"/>
    <property type="project" value="UniProtKB-KW"/>
</dbReference>
<feature type="compositionally biased region" description="Acidic residues" evidence="15">
    <location>
        <begin position="586"/>
        <end position="596"/>
    </location>
</feature>
<comment type="subcellular location">
    <subcellularLocation>
        <location evidence="2">Golgi apparatus</location>
        <location evidence="2">trans-Golgi network membrane</location>
        <topology evidence="2">Single-pass type I membrane protein</topology>
    </subcellularLocation>
</comment>
<accession>A0A7H9HQR4</accession>
<feature type="compositionally biased region" description="Acidic residues" evidence="15">
    <location>
        <begin position="507"/>
        <end position="524"/>
    </location>
</feature>
<feature type="signal peptide" evidence="14">
    <location>
        <begin position="1"/>
        <end position="18"/>
    </location>
</feature>
<dbReference type="GO" id="GO:0004185">
    <property type="term" value="F:serine-type carboxypeptidase activity"/>
    <property type="evidence" value="ECO:0007669"/>
    <property type="project" value="UniProtKB-UniRule"/>
</dbReference>
<proteinExistence type="inferred from homology"/>
<keyword evidence="18" id="KW-1185">Reference proteome</keyword>
<dbReference type="Gene3D" id="3.40.50.1820">
    <property type="entry name" value="alpha/beta hydrolase"/>
    <property type="match status" value="1"/>
</dbReference>
<dbReference type="OrthoDB" id="443318at2759"/>
<keyword evidence="7" id="KW-0053">Apoptosis</keyword>
<feature type="transmembrane region" description="Helical" evidence="16">
    <location>
        <begin position="538"/>
        <end position="557"/>
    </location>
</feature>
<evidence type="ECO:0000256" key="16">
    <source>
        <dbReference type="SAM" id="Phobius"/>
    </source>
</evidence>
<keyword evidence="5 14" id="KW-0645">Protease</keyword>
<keyword evidence="10 16" id="KW-1133">Transmembrane helix</keyword>
<evidence type="ECO:0000313" key="18">
    <source>
        <dbReference type="Proteomes" id="UP000510647"/>
    </source>
</evidence>
<evidence type="ECO:0000256" key="10">
    <source>
        <dbReference type="ARBA" id="ARBA00022989"/>
    </source>
</evidence>
<evidence type="ECO:0000256" key="2">
    <source>
        <dbReference type="ARBA" id="ARBA00004393"/>
    </source>
</evidence>
<evidence type="ECO:0000256" key="7">
    <source>
        <dbReference type="ARBA" id="ARBA00022703"/>
    </source>
</evidence>
<gene>
    <name evidence="17" type="ORF">HG537_0D00880</name>
</gene>
<evidence type="ECO:0000256" key="6">
    <source>
        <dbReference type="ARBA" id="ARBA00022692"/>
    </source>
</evidence>